<keyword evidence="3" id="KW-1185">Reference proteome</keyword>
<evidence type="ECO:0000313" key="3">
    <source>
        <dbReference type="Proteomes" id="UP000245125"/>
    </source>
</evidence>
<accession>A0A2U3QKE7</accession>
<feature type="domain" description="Metallo-beta-lactamase" evidence="1">
    <location>
        <begin position="27"/>
        <end position="211"/>
    </location>
</feature>
<dbReference type="InterPro" id="IPR036866">
    <property type="entry name" value="RibonucZ/Hydroxyglut_hydro"/>
</dbReference>
<dbReference type="InterPro" id="IPR001279">
    <property type="entry name" value="Metallo-B-lactamas"/>
</dbReference>
<dbReference type="AlphaFoldDB" id="A0A2U3QKE7"/>
<dbReference type="InterPro" id="IPR050855">
    <property type="entry name" value="NDM-1-like"/>
</dbReference>
<reference evidence="3" key="1">
    <citation type="submission" date="2018-03" db="EMBL/GenBank/DDBJ databases">
        <authorList>
            <person name="Zecchin S."/>
        </authorList>
    </citation>
    <scope>NUCLEOTIDE SEQUENCE [LARGE SCALE GENOMIC DNA]</scope>
</reference>
<dbReference type="EMBL" id="OUUY01000127">
    <property type="protein sequence ID" value="SPQ01871.1"/>
    <property type="molecule type" value="Genomic_DNA"/>
</dbReference>
<dbReference type="PANTHER" id="PTHR42951:SF17">
    <property type="entry name" value="METALLO-BETA-LACTAMASE DOMAIN-CONTAINING PROTEIN"/>
    <property type="match status" value="1"/>
</dbReference>
<dbReference type="SUPFAM" id="SSF56281">
    <property type="entry name" value="Metallo-hydrolase/oxidoreductase"/>
    <property type="match status" value="1"/>
</dbReference>
<dbReference type="Pfam" id="PF00753">
    <property type="entry name" value="Lactamase_B"/>
    <property type="match status" value="1"/>
</dbReference>
<proteinExistence type="predicted"/>
<dbReference type="SMART" id="SM00849">
    <property type="entry name" value="Lactamase_B"/>
    <property type="match status" value="1"/>
</dbReference>
<dbReference type="Proteomes" id="UP000245125">
    <property type="component" value="Unassembled WGS sequence"/>
</dbReference>
<name>A0A2U3QKE7_9BACT</name>
<dbReference type="Gene3D" id="3.60.15.10">
    <property type="entry name" value="Ribonuclease Z/Hydroxyacylglutathione hydrolase-like"/>
    <property type="match status" value="1"/>
</dbReference>
<gene>
    <name evidence="2" type="ORF">NBG4_770002</name>
</gene>
<evidence type="ECO:0000313" key="2">
    <source>
        <dbReference type="EMBL" id="SPQ01871.1"/>
    </source>
</evidence>
<dbReference type="PANTHER" id="PTHR42951">
    <property type="entry name" value="METALLO-BETA-LACTAMASE DOMAIN-CONTAINING"/>
    <property type="match status" value="1"/>
</dbReference>
<keyword evidence="2" id="KW-0378">Hydrolase</keyword>
<evidence type="ECO:0000259" key="1">
    <source>
        <dbReference type="SMART" id="SM00849"/>
    </source>
</evidence>
<dbReference type="GO" id="GO:0016787">
    <property type="term" value="F:hydrolase activity"/>
    <property type="evidence" value="ECO:0007669"/>
    <property type="project" value="UniProtKB-KW"/>
</dbReference>
<organism evidence="2 3">
    <name type="scientific">Candidatus Sulfobium mesophilum</name>
    <dbReference type="NCBI Taxonomy" id="2016548"/>
    <lineage>
        <taxon>Bacteria</taxon>
        <taxon>Pseudomonadati</taxon>
        <taxon>Nitrospirota</taxon>
        <taxon>Nitrospiria</taxon>
        <taxon>Nitrospirales</taxon>
        <taxon>Nitrospiraceae</taxon>
        <taxon>Candidatus Sulfobium</taxon>
    </lineage>
</organism>
<protein>
    <submittedName>
        <fullName evidence="2">Zn-dependent hydrolase, glyoxylase</fullName>
    </submittedName>
</protein>
<sequence length="289" mass="32143">MQINKHVHAVKVPFSITTPSGLYMERFVYVYIIYGTNGVHLIDTGVASEEERIFDYLRNTERKVEDISLIVLTHTHPDHIGAARTIKAETGCHIAVHPAEKEWIENVQSQARERPVPGFDSLVAGSVKVDRILEDGDVFDLGCGLRLQIFHTPGHSKGSISILLLGYMTLFTGDAVPVPGEMPIYEDVLASVSSIRKLKRIEGVRHLLPSWDEPREGDEVYKRMDEGLDYLQRIHDAVLKTAGNNSSPDPMKLCGSVLGELGLPPETANPIVARSIAAHLKLRDRRNIL</sequence>
<dbReference type="OrthoDB" id="9815874at2"/>